<dbReference type="EMBL" id="CP080764">
    <property type="protein sequence ID" value="QYY44245.1"/>
    <property type="molecule type" value="Genomic_DNA"/>
</dbReference>
<dbReference type="GeneID" id="97141455"/>
<feature type="signal peptide" evidence="1">
    <location>
        <begin position="1"/>
        <end position="24"/>
    </location>
</feature>
<feature type="chain" id="PRO_5011649529" description="TATA-box binding" evidence="1">
    <location>
        <begin position="25"/>
        <end position="212"/>
    </location>
</feature>
<keyword evidence="1" id="KW-0732">Signal</keyword>
<dbReference type="Proteomes" id="UP000826616">
    <property type="component" value="Chromosome"/>
</dbReference>
<evidence type="ECO:0000313" key="2">
    <source>
        <dbReference type="EMBL" id="QYY44245.1"/>
    </source>
</evidence>
<evidence type="ECO:0000313" key="3">
    <source>
        <dbReference type="EMBL" id="SDH86209.1"/>
    </source>
</evidence>
<proteinExistence type="predicted"/>
<name>A0A1G8FVM9_ANETH</name>
<organism evidence="3 4">
    <name type="scientific">Aneurinibacillus thermoaerophilus</name>
    <dbReference type="NCBI Taxonomy" id="143495"/>
    <lineage>
        <taxon>Bacteria</taxon>
        <taxon>Bacillati</taxon>
        <taxon>Bacillota</taxon>
        <taxon>Bacilli</taxon>
        <taxon>Bacillales</taxon>
        <taxon>Paenibacillaceae</taxon>
        <taxon>Aneurinibacillus group</taxon>
        <taxon>Aneurinibacillus</taxon>
    </lineage>
</organism>
<dbReference type="EMBL" id="FNDE01000091">
    <property type="protein sequence ID" value="SDH86209.1"/>
    <property type="molecule type" value="Genomic_DNA"/>
</dbReference>
<accession>A0A1G8FVM9</accession>
<sequence length="212" mass="23615">MKKMFRILSSIVLATTVLAPAVFAEEAPTLSSEKISTEEAKVTTLEDLDRKFNLESVDVLPKGVIPLKFNSVTEADQYLSSKYLNVSQTADNDNFSQMSESNAGNTTGEILSTQTITKTKSTKLQGRINLDVTAVYILKNGYIYSLEKVTSDISGETTNFSWKQTSYTEKRLDANRTIALTVYGELTEYMYVNGQIRKIVTSKNVYVEFHGA</sequence>
<dbReference type="AlphaFoldDB" id="A0A1G8FVM9"/>
<protein>
    <recommendedName>
        <fullName evidence="6">TATA-box binding</fullName>
    </recommendedName>
</protein>
<reference evidence="2 5" key="2">
    <citation type="submission" date="2021-08" db="EMBL/GenBank/DDBJ databases">
        <title>Complete genome sequence of the strain Aneurinibacillus thermoaerophilus CCM 8960.</title>
        <authorList>
            <person name="Musilova J."/>
            <person name="Kourilova X."/>
            <person name="Pernicova I."/>
            <person name="Bezdicek M."/>
            <person name="Lengerova M."/>
            <person name="Obruca S."/>
            <person name="Sedlar K."/>
        </authorList>
    </citation>
    <scope>NUCLEOTIDE SEQUENCE [LARGE SCALE GENOMIC DNA]</scope>
    <source>
        <strain evidence="2 5">CCM 8960</strain>
    </source>
</reference>
<reference evidence="3 4" key="1">
    <citation type="submission" date="2016-10" db="EMBL/GenBank/DDBJ databases">
        <authorList>
            <person name="de Groot N.N."/>
        </authorList>
    </citation>
    <scope>NUCLEOTIDE SEQUENCE [LARGE SCALE GENOMIC DNA]</scope>
    <source>
        <strain evidence="3 4">L 420-91</strain>
    </source>
</reference>
<keyword evidence="5" id="KW-1185">Reference proteome</keyword>
<dbReference type="RefSeq" id="WP_091261635.1">
    <property type="nucleotide sequence ID" value="NZ_CP080764.1"/>
</dbReference>
<evidence type="ECO:0000313" key="4">
    <source>
        <dbReference type="Proteomes" id="UP000198956"/>
    </source>
</evidence>
<gene>
    <name evidence="2" type="ORF">K3F53_08745</name>
    <name evidence="3" type="ORF">SAMN04489735_10912</name>
</gene>
<dbReference type="OrthoDB" id="2087877at2"/>
<evidence type="ECO:0008006" key="6">
    <source>
        <dbReference type="Google" id="ProtNLM"/>
    </source>
</evidence>
<evidence type="ECO:0000313" key="5">
    <source>
        <dbReference type="Proteomes" id="UP000826616"/>
    </source>
</evidence>
<evidence type="ECO:0000256" key="1">
    <source>
        <dbReference type="SAM" id="SignalP"/>
    </source>
</evidence>
<dbReference type="Proteomes" id="UP000198956">
    <property type="component" value="Unassembled WGS sequence"/>
</dbReference>